<dbReference type="Pfam" id="PF05164">
    <property type="entry name" value="ZapA"/>
    <property type="match status" value="1"/>
</dbReference>
<dbReference type="PANTHER" id="PTHR34981:SF1">
    <property type="entry name" value="CELL DIVISION PROTEIN ZAPA"/>
    <property type="match status" value="1"/>
</dbReference>
<evidence type="ECO:0000313" key="12">
    <source>
        <dbReference type="Proteomes" id="UP000003340"/>
    </source>
</evidence>
<dbReference type="InterPro" id="IPR007838">
    <property type="entry name" value="Cell_div_ZapA-like"/>
</dbReference>
<dbReference type="AlphaFoldDB" id="C0EA38"/>
<dbReference type="InterPro" id="IPR053712">
    <property type="entry name" value="Bac_CellDiv_Activator"/>
</dbReference>
<dbReference type="GO" id="GO:0000917">
    <property type="term" value="P:division septum assembly"/>
    <property type="evidence" value="ECO:0007669"/>
    <property type="project" value="UniProtKB-KW"/>
</dbReference>
<evidence type="ECO:0000256" key="9">
    <source>
        <dbReference type="ARBA" id="ARBA00033158"/>
    </source>
</evidence>
<evidence type="ECO:0000256" key="1">
    <source>
        <dbReference type="ARBA" id="ARBA00004496"/>
    </source>
</evidence>
<dbReference type="PANTHER" id="PTHR34981">
    <property type="entry name" value="CELL DIVISION PROTEIN ZAPA"/>
    <property type="match status" value="1"/>
</dbReference>
<dbReference type="EMBL" id="ACEC01000026">
    <property type="protein sequence ID" value="EEG31657.1"/>
    <property type="molecule type" value="Genomic_DNA"/>
</dbReference>
<name>C0EA38_9FIRM</name>
<accession>C0EA38</accession>
<dbReference type="GO" id="GO:0032153">
    <property type="term" value="C:cell division site"/>
    <property type="evidence" value="ECO:0007669"/>
    <property type="project" value="TreeGrafter"/>
</dbReference>
<keyword evidence="3" id="KW-0963">Cytoplasm</keyword>
<evidence type="ECO:0000256" key="10">
    <source>
        <dbReference type="SAM" id="Coils"/>
    </source>
</evidence>
<reference evidence="11 12" key="2">
    <citation type="submission" date="2009-02" db="EMBL/GenBank/DDBJ databases">
        <title>Draft genome sequence of Clostridium methylpentosum (DSM 5476).</title>
        <authorList>
            <person name="Sudarsanam P."/>
            <person name="Ley R."/>
            <person name="Guruge J."/>
            <person name="Turnbaugh P.J."/>
            <person name="Mahowald M."/>
            <person name="Liep D."/>
            <person name="Gordon J."/>
        </authorList>
    </citation>
    <scope>NUCLEOTIDE SEQUENCE [LARGE SCALE GENOMIC DNA]</scope>
    <source>
        <strain evidence="11 12">DSM 5476</strain>
    </source>
</reference>
<dbReference type="HOGENOM" id="CLU_116623_0_1_9"/>
<evidence type="ECO:0000256" key="4">
    <source>
        <dbReference type="ARBA" id="ARBA00022618"/>
    </source>
</evidence>
<reference evidence="11 12" key="1">
    <citation type="submission" date="2009-01" db="EMBL/GenBank/DDBJ databases">
        <authorList>
            <person name="Fulton L."/>
            <person name="Clifton S."/>
            <person name="Fulton B."/>
            <person name="Xu J."/>
            <person name="Minx P."/>
            <person name="Pepin K.H."/>
            <person name="Johnson M."/>
            <person name="Bhonagiri V."/>
            <person name="Nash W.E."/>
            <person name="Mardis E.R."/>
            <person name="Wilson R.K."/>
        </authorList>
    </citation>
    <scope>NUCLEOTIDE SEQUENCE [LARGE SCALE GENOMIC DNA]</scope>
    <source>
        <strain evidence="11 12">DSM 5476</strain>
    </source>
</reference>
<comment type="subcellular location">
    <subcellularLocation>
        <location evidence="1">Cytoplasm</location>
    </subcellularLocation>
</comment>
<proteinExistence type="predicted"/>
<evidence type="ECO:0000256" key="7">
    <source>
        <dbReference type="ARBA" id="ARBA00024910"/>
    </source>
</evidence>
<organism evidence="11 12">
    <name type="scientific">[Clostridium] methylpentosum DSM 5476</name>
    <dbReference type="NCBI Taxonomy" id="537013"/>
    <lineage>
        <taxon>Bacteria</taxon>
        <taxon>Bacillati</taxon>
        <taxon>Bacillota</taxon>
        <taxon>Clostridia</taxon>
        <taxon>Eubacteriales</taxon>
        <taxon>Oscillospiraceae</taxon>
        <taxon>Oscillospiraceae incertae sedis</taxon>
    </lineage>
</organism>
<gene>
    <name evidence="11" type="ORF">CLOSTMETH_00692</name>
</gene>
<evidence type="ECO:0000313" key="11">
    <source>
        <dbReference type="EMBL" id="EEG31657.1"/>
    </source>
</evidence>
<comment type="subunit">
    <text evidence="8">Homodimer. Interacts with FtsZ.</text>
</comment>
<feature type="coiled-coil region" evidence="10">
    <location>
        <begin position="71"/>
        <end position="119"/>
    </location>
</feature>
<evidence type="ECO:0000256" key="5">
    <source>
        <dbReference type="ARBA" id="ARBA00023210"/>
    </source>
</evidence>
<dbReference type="GO" id="GO:0030428">
    <property type="term" value="C:cell septum"/>
    <property type="evidence" value="ECO:0007669"/>
    <property type="project" value="TreeGrafter"/>
</dbReference>
<evidence type="ECO:0000256" key="2">
    <source>
        <dbReference type="ARBA" id="ARBA00015195"/>
    </source>
</evidence>
<evidence type="ECO:0000256" key="3">
    <source>
        <dbReference type="ARBA" id="ARBA00022490"/>
    </source>
</evidence>
<protein>
    <recommendedName>
        <fullName evidence="2">Cell division protein ZapA</fullName>
    </recommendedName>
    <alternativeName>
        <fullName evidence="9">Z ring-associated protein ZapA</fullName>
    </alternativeName>
</protein>
<dbReference type="SUPFAM" id="SSF102829">
    <property type="entry name" value="Cell division protein ZapA-like"/>
    <property type="match status" value="1"/>
</dbReference>
<evidence type="ECO:0000256" key="8">
    <source>
        <dbReference type="ARBA" id="ARBA00026068"/>
    </source>
</evidence>
<keyword evidence="10" id="KW-0175">Coiled coil</keyword>
<dbReference type="eggNOG" id="COG3027">
    <property type="taxonomic scope" value="Bacteria"/>
</dbReference>
<keyword evidence="5" id="KW-0717">Septation</keyword>
<keyword evidence="12" id="KW-1185">Reference proteome</keyword>
<dbReference type="Proteomes" id="UP000003340">
    <property type="component" value="Unassembled WGS sequence"/>
</dbReference>
<dbReference type="GO" id="GO:0043093">
    <property type="term" value="P:FtsZ-dependent cytokinesis"/>
    <property type="evidence" value="ECO:0007669"/>
    <property type="project" value="TreeGrafter"/>
</dbReference>
<dbReference type="STRING" id="537013.CLOSTMETH_00692"/>
<keyword evidence="4 11" id="KW-0132">Cell division</keyword>
<dbReference type="GO" id="GO:0000921">
    <property type="term" value="P:septin ring assembly"/>
    <property type="evidence" value="ECO:0007669"/>
    <property type="project" value="TreeGrafter"/>
</dbReference>
<dbReference type="Gene3D" id="6.10.250.790">
    <property type="match status" value="1"/>
</dbReference>
<dbReference type="GO" id="GO:0005829">
    <property type="term" value="C:cytosol"/>
    <property type="evidence" value="ECO:0007669"/>
    <property type="project" value="TreeGrafter"/>
</dbReference>
<dbReference type="InterPro" id="IPR036192">
    <property type="entry name" value="Cell_div_ZapA-like_sf"/>
</dbReference>
<evidence type="ECO:0000256" key="6">
    <source>
        <dbReference type="ARBA" id="ARBA00023306"/>
    </source>
</evidence>
<sequence>MQYNRVEVYICGKRYVLQTSDDPEYIKELARQLDKKLNDIFNVDDTISLIDASILVAMEIMDESLKNTSSIDNIRAQVKTYVEEAAQARAETEQYKKRIAQLEQVIEKQKTELEIYSLRDHIEKKSNEPKNNYPVNNRR</sequence>
<comment type="function">
    <text evidence="7">Activator of cell division through the inhibition of FtsZ GTPase activity, therefore promoting FtsZ assembly into bundles of protofilaments necessary for the formation of the division Z ring. It is recruited early at mid-cell but it is not essential for cell division.</text>
</comment>
<comment type="caution">
    <text evidence="11">The sequence shown here is derived from an EMBL/GenBank/DDBJ whole genome shotgun (WGS) entry which is preliminary data.</text>
</comment>
<keyword evidence="6" id="KW-0131">Cell cycle</keyword>